<dbReference type="Proteomes" id="UP000004191">
    <property type="component" value="Unassembled WGS sequence"/>
</dbReference>
<dbReference type="InterPro" id="IPR003439">
    <property type="entry name" value="ABC_transporter-like_ATP-bd"/>
</dbReference>
<evidence type="ECO:0000256" key="1">
    <source>
        <dbReference type="ARBA" id="ARBA00005417"/>
    </source>
</evidence>
<dbReference type="GO" id="GO:0005524">
    <property type="term" value="F:ATP binding"/>
    <property type="evidence" value="ECO:0007669"/>
    <property type="project" value="UniProtKB-KW"/>
</dbReference>
<proteinExistence type="inferred from homology"/>
<evidence type="ECO:0000259" key="5">
    <source>
        <dbReference type="PROSITE" id="PS50893"/>
    </source>
</evidence>
<dbReference type="STRING" id="883114.HMPREF9709_01285"/>
<keyword evidence="4" id="KW-0067">ATP-binding</keyword>
<dbReference type="PANTHER" id="PTHR43335:SF4">
    <property type="entry name" value="ABC TRANSPORTER, ATP-BINDING PROTEIN"/>
    <property type="match status" value="1"/>
</dbReference>
<dbReference type="InterPro" id="IPR027417">
    <property type="entry name" value="P-loop_NTPase"/>
</dbReference>
<evidence type="ECO:0000313" key="6">
    <source>
        <dbReference type="EMBL" id="EHR33241.1"/>
    </source>
</evidence>
<dbReference type="OrthoDB" id="9809205at2"/>
<evidence type="ECO:0000256" key="2">
    <source>
        <dbReference type="ARBA" id="ARBA00022448"/>
    </source>
</evidence>
<dbReference type="PATRIC" id="fig|883114.3.peg.1276"/>
<comment type="caution">
    <text evidence="6">The sequence shown here is derived from an EMBL/GenBank/DDBJ whole genome shotgun (WGS) entry which is preliminary data.</text>
</comment>
<evidence type="ECO:0000313" key="7">
    <source>
        <dbReference type="Proteomes" id="UP000004191"/>
    </source>
</evidence>
<protein>
    <recommendedName>
        <fullName evidence="5">ABC transporter domain-containing protein</fullName>
    </recommendedName>
</protein>
<dbReference type="Pfam" id="PF00005">
    <property type="entry name" value="ABC_tran"/>
    <property type="match status" value="1"/>
</dbReference>
<dbReference type="GeneID" id="96999254"/>
<accession>H3NPL3</accession>
<dbReference type="Gene3D" id="3.40.50.300">
    <property type="entry name" value="P-loop containing nucleotide triphosphate hydrolases"/>
    <property type="match status" value="1"/>
</dbReference>
<dbReference type="SUPFAM" id="SSF52540">
    <property type="entry name" value="P-loop containing nucleoside triphosphate hydrolases"/>
    <property type="match status" value="1"/>
</dbReference>
<comment type="similarity">
    <text evidence="1">Belongs to the ABC transporter superfamily.</text>
</comment>
<feature type="domain" description="ABC transporter" evidence="5">
    <location>
        <begin position="4"/>
        <end position="228"/>
    </location>
</feature>
<gene>
    <name evidence="6" type="ORF">HMPREF9709_01285</name>
</gene>
<sequence>MSILKIENLTKYFGKQHVLKGINLEITKPGIYALVGPNGAGKSTFFNIISNLLKSDEGKVTVLGKENTDVSIFYETSFLKDNSVLYEYLTGYDHLNFIANVQKIPKEHIDELVDKMNIAHYMNKKVGNYSLGMKQHLLITMSMLNNPKLMILDEPLNGLDPTSIIKVRNLLKELENNGTTILISSHTLSEIDLLTDNIIFLKNGVLHEEKIDIKQNKKYKISLEKSSIEKVSELKHDNATFTLDNNNLIVEISDGNISSIISLLEKNNIEFNDIEKIKMGTEERYIKMFPDEFKAVTK</sequence>
<name>H3NPL3_9FIRM</name>
<evidence type="ECO:0000256" key="4">
    <source>
        <dbReference type="ARBA" id="ARBA00022840"/>
    </source>
</evidence>
<dbReference type="HOGENOM" id="CLU_000604_1_2_9"/>
<dbReference type="GO" id="GO:0016887">
    <property type="term" value="F:ATP hydrolysis activity"/>
    <property type="evidence" value="ECO:0007669"/>
    <property type="project" value="InterPro"/>
</dbReference>
<dbReference type="PROSITE" id="PS50893">
    <property type="entry name" value="ABC_TRANSPORTER_2"/>
    <property type="match status" value="1"/>
</dbReference>
<organism evidence="6 7">
    <name type="scientific">Helcococcus kunzii ATCC 51366</name>
    <dbReference type="NCBI Taxonomy" id="883114"/>
    <lineage>
        <taxon>Bacteria</taxon>
        <taxon>Bacillati</taxon>
        <taxon>Bacillota</taxon>
        <taxon>Tissierellia</taxon>
        <taxon>Tissierellales</taxon>
        <taxon>Peptoniphilaceae</taxon>
        <taxon>Helcococcus</taxon>
    </lineage>
</organism>
<keyword evidence="3" id="KW-0547">Nucleotide-binding</keyword>
<dbReference type="AlphaFoldDB" id="H3NPL3"/>
<reference evidence="6 7" key="1">
    <citation type="submission" date="2012-01" db="EMBL/GenBank/DDBJ databases">
        <title>The Genome Sequence of Helcococcus kunzii ATCC 51366.</title>
        <authorList>
            <consortium name="The Broad Institute Genome Sequencing Platform"/>
            <person name="Earl A."/>
            <person name="Ward D."/>
            <person name="Feldgarden M."/>
            <person name="Gevers D."/>
            <person name="Huys G."/>
            <person name="Young S.K."/>
            <person name="Zeng Q."/>
            <person name="Gargeya S."/>
            <person name="Fitzgerald M."/>
            <person name="Haas B."/>
            <person name="Abouelleil A."/>
            <person name="Alvarado L."/>
            <person name="Arachchi H.M."/>
            <person name="Berlin A."/>
            <person name="Chapman S.B."/>
            <person name="Gearin G."/>
            <person name="Goldberg J."/>
            <person name="Griggs A."/>
            <person name="Gujja S."/>
            <person name="Hansen M."/>
            <person name="Heiman D."/>
            <person name="Howarth C."/>
            <person name="Larimer J."/>
            <person name="Lui A."/>
            <person name="MacDonald P.J.P."/>
            <person name="McCowen C."/>
            <person name="Montmayeur A."/>
            <person name="Murphy C."/>
            <person name="Neiman D."/>
            <person name="Pearson M."/>
            <person name="Priest M."/>
            <person name="Roberts A."/>
            <person name="Saif S."/>
            <person name="Shea T."/>
            <person name="Sisk P."/>
            <person name="Stolte C."/>
            <person name="Sykes S."/>
            <person name="Wortman J."/>
            <person name="Nusbaum C."/>
            <person name="Birren B."/>
        </authorList>
    </citation>
    <scope>NUCLEOTIDE SEQUENCE [LARGE SCALE GENOMIC DNA]</scope>
    <source>
        <strain evidence="6 7">ATCC 51366</strain>
    </source>
</reference>
<keyword evidence="2" id="KW-0813">Transport</keyword>
<dbReference type="RefSeq" id="WP_005398800.1">
    <property type="nucleotide sequence ID" value="NZ_JH601088.1"/>
</dbReference>
<dbReference type="PANTHER" id="PTHR43335">
    <property type="entry name" value="ABC TRANSPORTER, ATP-BINDING PROTEIN"/>
    <property type="match status" value="1"/>
</dbReference>
<evidence type="ECO:0000256" key="3">
    <source>
        <dbReference type="ARBA" id="ARBA00022741"/>
    </source>
</evidence>
<dbReference type="SMART" id="SM00382">
    <property type="entry name" value="AAA"/>
    <property type="match status" value="1"/>
</dbReference>
<dbReference type="EMBL" id="AGEI01000024">
    <property type="protein sequence ID" value="EHR33241.1"/>
    <property type="molecule type" value="Genomic_DNA"/>
</dbReference>
<dbReference type="InterPro" id="IPR003593">
    <property type="entry name" value="AAA+_ATPase"/>
</dbReference>
<keyword evidence="7" id="KW-1185">Reference proteome</keyword>
<dbReference type="eggNOG" id="COG1131">
    <property type="taxonomic scope" value="Bacteria"/>
</dbReference>